<dbReference type="Gene3D" id="3.30.70.580">
    <property type="entry name" value="Pseudouridine synthase I, catalytic domain, N-terminal subdomain"/>
    <property type="match status" value="1"/>
</dbReference>
<proteinExistence type="predicted"/>
<evidence type="ECO:0000313" key="2">
    <source>
        <dbReference type="EMBL" id="ETJ00384.1"/>
    </source>
</evidence>
<dbReference type="GO" id="GO:0001522">
    <property type="term" value="P:pseudouridine synthesis"/>
    <property type="evidence" value="ECO:0007669"/>
    <property type="project" value="InterPro"/>
</dbReference>
<dbReference type="GO" id="GO:0009982">
    <property type="term" value="F:pseudouridine synthase activity"/>
    <property type="evidence" value="ECO:0007669"/>
    <property type="project" value="InterPro"/>
</dbReference>
<keyword evidence="1" id="KW-0413">Isomerase</keyword>
<dbReference type="EMBL" id="AZMJ01000278">
    <property type="protein sequence ID" value="ETJ00384.1"/>
    <property type="molecule type" value="Genomic_DNA"/>
</dbReference>
<sequence>VHVTIEEGKYHQVKRMIGAAGGTVTYLKRLTIGHIDLSSIEEVGSAMELTVEQIEGFKK</sequence>
<dbReference type="GO" id="GO:0140098">
    <property type="term" value="F:catalytic activity, acting on RNA"/>
    <property type="evidence" value="ECO:0007669"/>
    <property type="project" value="UniProtKB-ARBA"/>
</dbReference>
<dbReference type="SUPFAM" id="SSF55120">
    <property type="entry name" value="Pseudouridine synthase"/>
    <property type="match status" value="1"/>
</dbReference>
<dbReference type="Gene3D" id="3.30.70.1560">
    <property type="entry name" value="Alpha-L RNA-binding motif"/>
    <property type="match status" value="1"/>
</dbReference>
<dbReference type="Proteomes" id="UP000018855">
    <property type="component" value="Unassembled WGS sequence"/>
</dbReference>
<name>W1V8R2_9FIRM</name>
<dbReference type="InterPro" id="IPR020103">
    <property type="entry name" value="PsdUridine_synth_cat_dom_sf"/>
</dbReference>
<comment type="caution">
    <text evidence="2">The sequence shown here is derived from an EMBL/GenBank/DDBJ whole genome shotgun (WGS) entry which is preliminary data.</text>
</comment>
<protein>
    <submittedName>
        <fullName evidence="2">Pseudouridine synthase</fullName>
    </submittedName>
</protein>
<dbReference type="PATRIC" id="fig|1403949.3.peg.322"/>
<reference evidence="2 3" key="1">
    <citation type="submission" date="2013-12" db="EMBL/GenBank/DDBJ databases">
        <title>A Varibaculum cambriense genome reconstructed from a premature infant gut community with otherwise low bacterial novelty that shifts toward anaerobic metabolism during the third week of life.</title>
        <authorList>
            <person name="Brown C.T."/>
            <person name="Sharon I."/>
            <person name="Thomas B.C."/>
            <person name="Castelle C.J."/>
            <person name="Morowitz M.J."/>
            <person name="Banfield J.F."/>
        </authorList>
    </citation>
    <scope>NUCLEOTIDE SEQUENCE [LARGE SCALE GENOMIC DNA]</scope>
    <source>
        <strain evidence="3">DORA_11</strain>
    </source>
</reference>
<dbReference type="GO" id="GO:0006396">
    <property type="term" value="P:RNA processing"/>
    <property type="evidence" value="ECO:0007669"/>
    <property type="project" value="UniProtKB-ARBA"/>
</dbReference>
<dbReference type="GO" id="GO:0003723">
    <property type="term" value="F:RNA binding"/>
    <property type="evidence" value="ECO:0007669"/>
    <property type="project" value="InterPro"/>
</dbReference>
<evidence type="ECO:0000313" key="3">
    <source>
        <dbReference type="Proteomes" id="UP000018855"/>
    </source>
</evidence>
<accession>W1V8R2</accession>
<gene>
    <name evidence="2" type="ORF">Q619_VDC00278G0002</name>
</gene>
<feature type="non-terminal residue" evidence="2">
    <location>
        <position position="1"/>
    </location>
</feature>
<dbReference type="AlphaFoldDB" id="W1V8R2"/>
<organism evidence="2 3">
    <name type="scientific">Veillonella dispar DORA_11</name>
    <dbReference type="NCBI Taxonomy" id="1403949"/>
    <lineage>
        <taxon>Bacteria</taxon>
        <taxon>Bacillati</taxon>
        <taxon>Bacillota</taxon>
        <taxon>Negativicutes</taxon>
        <taxon>Veillonellales</taxon>
        <taxon>Veillonellaceae</taxon>
        <taxon>Veillonella</taxon>
    </lineage>
</organism>
<evidence type="ECO:0000256" key="1">
    <source>
        <dbReference type="ARBA" id="ARBA00023235"/>
    </source>
</evidence>
<dbReference type="InterPro" id="IPR020094">
    <property type="entry name" value="TruA/RsuA/RluB/E/F_N"/>
</dbReference>
<dbReference type="InterPro" id="IPR042092">
    <property type="entry name" value="PsdUridine_s_RsuA/RluB/E/F_cat"/>
</dbReference>